<dbReference type="EMBL" id="KV417508">
    <property type="protein sequence ID" value="KZP27520.1"/>
    <property type="molecule type" value="Genomic_DNA"/>
</dbReference>
<dbReference type="Proteomes" id="UP000076532">
    <property type="component" value="Unassembled WGS sequence"/>
</dbReference>
<dbReference type="AlphaFoldDB" id="A0A166QTJ1"/>
<name>A0A166QTJ1_9AGAM</name>
<protein>
    <submittedName>
        <fullName evidence="1">Uncharacterized protein</fullName>
    </submittedName>
</protein>
<accession>A0A166QTJ1</accession>
<reference evidence="1 2" key="1">
    <citation type="journal article" date="2016" name="Mol. Biol. Evol.">
        <title>Comparative Genomics of Early-Diverging Mushroom-Forming Fungi Provides Insights into the Origins of Lignocellulose Decay Capabilities.</title>
        <authorList>
            <person name="Nagy L.G."/>
            <person name="Riley R."/>
            <person name="Tritt A."/>
            <person name="Adam C."/>
            <person name="Daum C."/>
            <person name="Floudas D."/>
            <person name="Sun H."/>
            <person name="Yadav J.S."/>
            <person name="Pangilinan J."/>
            <person name="Larsson K.H."/>
            <person name="Matsuura K."/>
            <person name="Barry K."/>
            <person name="Labutti K."/>
            <person name="Kuo R."/>
            <person name="Ohm R.A."/>
            <person name="Bhattacharya S.S."/>
            <person name="Shirouzu T."/>
            <person name="Yoshinaga Y."/>
            <person name="Martin F.M."/>
            <person name="Grigoriev I.V."/>
            <person name="Hibbett D.S."/>
        </authorList>
    </citation>
    <scope>NUCLEOTIDE SEQUENCE [LARGE SCALE GENOMIC DNA]</scope>
    <source>
        <strain evidence="1 2">CBS 109695</strain>
    </source>
</reference>
<gene>
    <name evidence="1" type="ORF">FIBSPDRAFT_928046</name>
</gene>
<proteinExistence type="predicted"/>
<dbReference type="OrthoDB" id="2910853at2759"/>
<keyword evidence="2" id="KW-1185">Reference proteome</keyword>
<organism evidence="1 2">
    <name type="scientific">Athelia psychrophila</name>
    <dbReference type="NCBI Taxonomy" id="1759441"/>
    <lineage>
        <taxon>Eukaryota</taxon>
        <taxon>Fungi</taxon>
        <taxon>Dikarya</taxon>
        <taxon>Basidiomycota</taxon>
        <taxon>Agaricomycotina</taxon>
        <taxon>Agaricomycetes</taxon>
        <taxon>Agaricomycetidae</taxon>
        <taxon>Atheliales</taxon>
        <taxon>Atheliaceae</taxon>
        <taxon>Athelia</taxon>
    </lineage>
</organism>
<evidence type="ECO:0000313" key="2">
    <source>
        <dbReference type="Proteomes" id="UP000076532"/>
    </source>
</evidence>
<evidence type="ECO:0000313" key="1">
    <source>
        <dbReference type="EMBL" id="KZP27520.1"/>
    </source>
</evidence>
<sequence>MDPASRSDLRPLACFPPITIFEPFDLQCTNPPSDCPYTLVKTDDLRQMYNEISRVQAYLHNLIRDGEAILEPASKAEETMPPPARRIPLEILSHIFKQLVPPESETEGQDIIIPNMMQFLLPGQVCRLWRKAALLTPDLWSSLTFDLDPRYIGRSMGMGATYLKRAKNRPLSIELRNAPDEPGSHPIIAMLLTCAHRWRDLSLQTSPSICKALLTVRDRLPQLRRLRVGETVDPRVFDAFQTAPQLRVAHLHFGAADMWFAPALLPWGQLQHMSFEGRAVDCFRILWLSPSLRSFKATTKDYGNIQAPLQLQHVSLRELTIDAHHGSELFAQLTLPALVSLTYLGEHWPRVRFEHFVGRSGIQRSLEAISISLDGRAGRSGRPLGGYATRFDEIVRELHMSTPNLSQLSLSDLSDVKYYACDVHPKGFTTIELACLPLTWVTVKELDREHRISSDLCRVGRILPKLKHLALTGPSDMNYIHVADMVRSRWRDYEKSDCGLERLESVEVNAATAMRSCTHARSSMVITRSCESPEAERALASLRLYRAEGLRVVAPIEEAECVECWEERISRKRWALEVG</sequence>